<dbReference type="HAMAP" id="MF_00338">
    <property type="entry name" value="UPF0145"/>
    <property type="match status" value="1"/>
</dbReference>
<dbReference type="InterPro" id="IPR035439">
    <property type="entry name" value="UPF0145_dom_sf"/>
</dbReference>
<proteinExistence type="inferred from homology"/>
<evidence type="ECO:0000256" key="2">
    <source>
        <dbReference type="HAMAP-Rule" id="MF_00338"/>
    </source>
</evidence>
<evidence type="ECO:0000256" key="1">
    <source>
        <dbReference type="ARBA" id="ARBA00010751"/>
    </source>
</evidence>
<keyword evidence="4" id="KW-1185">Reference proteome</keyword>
<comment type="similarity">
    <text evidence="1 2">Belongs to the UPF0145 family.</text>
</comment>
<organism evidence="3 4">
    <name type="scientific">Pseudidiomarina homiensis</name>
    <dbReference type="NCBI Taxonomy" id="364198"/>
    <lineage>
        <taxon>Bacteria</taxon>
        <taxon>Pseudomonadati</taxon>
        <taxon>Pseudomonadota</taxon>
        <taxon>Gammaproteobacteria</taxon>
        <taxon>Alteromonadales</taxon>
        <taxon>Idiomarinaceae</taxon>
        <taxon>Pseudidiomarina</taxon>
    </lineage>
</organism>
<dbReference type="EMBL" id="PIPX01000001">
    <property type="protein sequence ID" value="RUO55652.1"/>
    <property type="molecule type" value="Genomic_DNA"/>
</dbReference>
<comment type="caution">
    <text evidence="3">The sequence shown here is derived from an EMBL/GenBank/DDBJ whole genome shotgun (WGS) entry which is preliminary data.</text>
</comment>
<dbReference type="PANTHER" id="PTHR34068">
    <property type="entry name" value="UPF0145 PROTEIN YBJQ"/>
    <property type="match status" value="1"/>
</dbReference>
<reference evidence="4" key="1">
    <citation type="journal article" date="2018" name="Front. Microbiol.">
        <title>Genome-Based Analysis Reveals the Taxonomy and Diversity of the Family Idiomarinaceae.</title>
        <authorList>
            <person name="Liu Y."/>
            <person name="Lai Q."/>
            <person name="Shao Z."/>
        </authorList>
    </citation>
    <scope>NUCLEOTIDE SEQUENCE [LARGE SCALE GENOMIC DNA]</scope>
    <source>
        <strain evidence="4">PO-M2</strain>
    </source>
</reference>
<name>A0A432Y409_9GAMM</name>
<dbReference type="AlphaFoldDB" id="A0A432Y409"/>
<sequence length="113" mass="12170">MKHIPIVTTETIAGKTITEQLGIVRGNTIRARHVGRDILAAFRNLVGGEISDYTKLMAESREQALDRMQTEALELGADAVVSVRFTTSMLAHGAAELLVYGTAVKLTADNSSN</sequence>
<dbReference type="RefSeq" id="WP_126770219.1">
    <property type="nucleotide sequence ID" value="NZ_PIPX01000001.1"/>
</dbReference>
<accession>A0A432Y409</accession>
<dbReference type="OrthoDB" id="9796448at2"/>
<protein>
    <recommendedName>
        <fullName evidence="2">UPF0145 protein CWI70_02365</fullName>
    </recommendedName>
</protein>
<dbReference type="Proteomes" id="UP000287649">
    <property type="component" value="Unassembled WGS sequence"/>
</dbReference>
<dbReference type="SUPFAM" id="SSF117782">
    <property type="entry name" value="YbjQ-like"/>
    <property type="match status" value="1"/>
</dbReference>
<dbReference type="InterPro" id="IPR002765">
    <property type="entry name" value="UPF0145_YbjQ-like"/>
</dbReference>
<dbReference type="Pfam" id="PF01906">
    <property type="entry name" value="YbjQ_1"/>
    <property type="match status" value="1"/>
</dbReference>
<gene>
    <name evidence="3" type="ORF">CWI70_02365</name>
</gene>
<evidence type="ECO:0000313" key="3">
    <source>
        <dbReference type="EMBL" id="RUO55652.1"/>
    </source>
</evidence>
<evidence type="ECO:0000313" key="4">
    <source>
        <dbReference type="Proteomes" id="UP000287649"/>
    </source>
</evidence>
<dbReference type="Gene3D" id="3.30.110.70">
    <property type="entry name" value="Hypothetical protein apc22750. Chain B"/>
    <property type="match status" value="1"/>
</dbReference>
<dbReference type="PANTHER" id="PTHR34068:SF2">
    <property type="entry name" value="UPF0145 PROTEIN SCO3412"/>
    <property type="match status" value="1"/>
</dbReference>